<keyword evidence="1" id="KW-0472">Membrane</keyword>
<comment type="caution">
    <text evidence="2">The sequence shown here is derived from an EMBL/GenBank/DDBJ whole genome shotgun (WGS) entry which is preliminary data.</text>
</comment>
<evidence type="ECO:0000313" key="2">
    <source>
        <dbReference type="EMBL" id="KWT98944.1"/>
    </source>
</evidence>
<name>A0A109D4W1_9VIBR</name>
<organism evidence="2 3">
    <name type="scientific">Vibrio toranzoniae</name>
    <dbReference type="NCBI Taxonomy" id="1194427"/>
    <lineage>
        <taxon>Bacteria</taxon>
        <taxon>Pseudomonadati</taxon>
        <taxon>Pseudomonadota</taxon>
        <taxon>Gammaproteobacteria</taxon>
        <taxon>Vibrionales</taxon>
        <taxon>Vibrionaceae</taxon>
        <taxon>Vibrio</taxon>
    </lineage>
</organism>
<evidence type="ECO:0000256" key="1">
    <source>
        <dbReference type="SAM" id="Phobius"/>
    </source>
</evidence>
<feature type="transmembrane region" description="Helical" evidence="1">
    <location>
        <begin position="147"/>
        <end position="167"/>
    </location>
</feature>
<feature type="transmembrane region" description="Helical" evidence="1">
    <location>
        <begin position="115"/>
        <end position="140"/>
    </location>
</feature>
<dbReference type="Proteomes" id="UP000057389">
    <property type="component" value="Unassembled WGS sequence"/>
</dbReference>
<reference evidence="2 3" key="1">
    <citation type="submission" date="2015-11" db="EMBL/GenBank/DDBJ databases">
        <title>Draft WGS of Vibrio toranzoniae.</title>
        <authorList>
            <person name="Lasa A."/>
            <person name="Romalde J.L."/>
        </authorList>
    </citation>
    <scope>NUCLEOTIDE SEQUENCE [LARGE SCALE GENOMIC DNA]</scope>
    <source>
        <strain evidence="2 3">Vb 10.8</strain>
    </source>
</reference>
<dbReference type="AlphaFoldDB" id="A0A109D4W1"/>
<dbReference type="EMBL" id="LMXU01000045">
    <property type="protein sequence ID" value="KWT98944.1"/>
    <property type="molecule type" value="Genomic_DNA"/>
</dbReference>
<accession>A0A109D4W1</accession>
<gene>
    <name evidence="2" type="ORF">APQ14_19525</name>
</gene>
<sequence>MLFWLYKIDLSGVYKGLHERKSKQLDLLIKSLDNHHLSDNTKFAIKENVEAQLFHQSHGIRADKPYREALININKKYPNQARWFFLRRAYPFMSLGESGRVELKVGKKDVWINNIVTWFSMGVVLLGFISLLLFLFATVFKYLPARLGFTMAGFGFIMIFMGMYFHWTTWGRHAAIKLSKLEI</sequence>
<evidence type="ECO:0000313" key="3">
    <source>
        <dbReference type="Proteomes" id="UP000057389"/>
    </source>
</evidence>
<proteinExistence type="predicted"/>
<keyword evidence="1" id="KW-1133">Transmembrane helix</keyword>
<keyword evidence="1" id="KW-0812">Transmembrane</keyword>
<protein>
    <submittedName>
        <fullName evidence="2">Uncharacterized protein</fullName>
    </submittedName>
</protein>
<keyword evidence="3" id="KW-1185">Reference proteome</keyword>